<dbReference type="PRINTS" id="PR00372">
    <property type="entry name" value="FYWHYDRXLASE"/>
</dbReference>
<evidence type="ECO:0000259" key="14">
    <source>
        <dbReference type="PROSITE" id="PS51671"/>
    </source>
</evidence>
<dbReference type="Pfam" id="PF00351">
    <property type="entry name" value="Biopterin_H"/>
    <property type="match status" value="1"/>
</dbReference>
<dbReference type="Proteomes" id="UP000007797">
    <property type="component" value="Unassembled WGS sequence"/>
</dbReference>
<dbReference type="STRING" id="1054147.F4PX76"/>
<reference evidence="16" key="1">
    <citation type="journal article" date="2011" name="Genome Res.">
        <title>Phylogeny-wide analysis of social amoeba genomes highlights ancient origins for complex intercellular communication.</title>
        <authorList>
            <person name="Heidel A.J."/>
            <person name="Lawal H.M."/>
            <person name="Felder M."/>
            <person name="Schilde C."/>
            <person name="Helps N.R."/>
            <person name="Tunggal B."/>
            <person name="Rivero F."/>
            <person name="John U."/>
            <person name="Schleicher M."/>
            <person name="Eichinger L."/>
            <person name="Platzer M."/>
            <person name="Noegel A.A."/>
            <person name="Schaap P."/>
            <person name="Gloeckner G."/>
        </authorList>
    </citation>
    <scope>NUCLEOTIDE SEQUENCE [LARGE SCALE GENOMIC DNA]</scope>
    <source>
        <strain evidence="16">SH3</strain>
    </source>
</reference>
<evidence type="ECO:0000256" key="9">
    <source>
        <dbReference type="ARBA" id="ARBA00023232"/>
    </source>
</evidence>
<dbReference type="GO" id="GO:0009094">
    <property type="term" value="P:L-phenylalanine biosynthetic process"/>
    <property type="evidence" value="ECO:0007669"/>
    <property type="project" value="InterPro"/>
</dbReference>
<feature type="domain" description="ACT" evidence="14">
    <location>
        <begin position="20"/>
        <end position="99"/>
    </location>
</feature>
<comment type="pathway">
    <text evidence="2">Amino-acid degradation; L-phenylalanine degradation; acetoacetate and fumarate from L-phenylalanine: step 1/6.</text>
</comment>
<dbReference type="GO" id="GO:0004664">
    <property type="term" value="F:prephenate dehydratase activity"/>
    <property type="evidence" value="ECO:0007669"/>
    <property type="project" value="InterPro"/>
</dbReference>
<name>F4PX76_CACFS</name>
<dbReference type="GO" id="GO:0004505">
    <property type="term" value="F:phenylalanine 4-monooxygenase activity"/>
    <property type="evidence" value="ECO:0007669"/>
    <property type="project" value="UniProtKB-EC"/>
</dbReference>
<accession>F4PX76</accession>
<keyword evidence="8" id="KW-0503">Monooxygenase</keyword>
<dbReference type="GeneID" id="14872437"/>
<dbReference type="FunFam" id="1.10.800.10:FF:000004">
    <property type="entry name" value="Tyrosine 3-monooxygenase"/>
    <property type="match status" value="1"/>
</dbReference>
<dbReference type="InterPro" id="IPR019773">
    <property type="entry name" value="Tyrosine_3-monooxygenase-like"/>
</dbReference>
<evidence type="ECO:0000256" key="1">
    <source>
        <dbReference type="ARBA" id="ARBA00001954"/>
    </source>
</evidence>
<feature type="binding site" evidence="11">
    <location>
        <position position="317"/>
    </location>
    <ligand>
        <name>Fe cation</name>
        <dbReference type="ChEBI" id="CHEBI:24875"/>
    </ligand>
</feature>
<keyword evidence="9" id="KW-0585">Phenylalanine catabolism</keyword>
<evidence type="ECO:0000256" key="5">
    <source>
        <dbReference type="ARBA" id="ARBA00022723"/>
    </source>
</evidence>
<proteinExistence type="inferred from homology"/>
<dbReference type="EMBL" id="GL883013">
    <property type="protein sequence ID" value="EGG19879.1"/>
    <property type="molecule type" value="Genomic_DNA"/>
</dbReference>
<keyword evidence="5 11" id="KW-0479">Metal-binding</keyword>
<evidence type="ECO:0000256" key="6">
    <source>
        <dbReference type="ARBA" id="ARBA00023002"/>
    </source>
</evidence>
<dbReference type="GO" id="GO:0042802">
    <property type="term" value="F:identical protein binding"/>
    <property type="evidence" value="ECO:0007669"/>
    <property type="project" value="EnsemblProtists"/>
</dbReference>
<dbReference type="GO" id="GO:0005506">
    <property type="term" value="F:iron ion binding"/>
    <property type="evidence" value="ECO:0007669"/>
    <property type="project" value="InterPro"/>
</dbReference>
<dbReference type="PANTHER" id="PTHR11473:SF24">
    <property type="entry name" value="PHENYLALANINE-4-HYDROXYLASE"/>
    <property type="match status" value="1"/>
</dbReference>
<dbReference type="Gene3D" id="1.10.800.10">
    <property type="entry name" value="Aromatic amino acid hydroxylase"/>
    <property type="match status" value="1"/>
</dbReference>
<evidence type="ECO:0000259" key="13">
    <source>
        <dbReference type="PROSITE" id="PS51410"/>
    </source>
</evidence>
<gene>
    <name evidence="15" type="primary">pah</name>
    <name evidence="15" type="ORF">DFA_06982</name>
</gene>
<organism evidence="15 16">
    <name type="scientific">Cavenderia fasciculata</name>
    <name type="common">Slime mold</name>
    <name type="synonym">Dictyostelium fasciculatum</name>
    <dbReference type="NCBI Taxonomy" id="261658"/>
    <lineage>
        <taxon>Eukaryota</taxon>
        <taxon>Amoebozoa</taxon>
        <taxon>Evosea</taxon>
        <taxon>Eumycetozoa</taxon>
        <taxon>Dictyostelia</taxon>
        <taxon>Acytosteliales</taxon>
        <taxon>Cavenderiaceae</taxon>
        <taxon>Cavenderia</taxon>
    </lineage>
</organism>
<dbReference type="InterPro" id="IPR041912">
    <property type="entry name" value="Euk_PheOH_cat"/>
</dbReference>
<dbReference type="OrthoDB" id="983542at2759"/>
<dbReference type="InterPro" id="IPR018301">
    <property type="entry name" value="ArAA_hydroxylase_Fe/CU_BS"/>
</dbReference>
<dbReference type="GO" id="GO:0034617">
    <property type="term" value="F:tetrahydrobiopterin binding"/>
    <property type="evidence" value="ECO:0007669"/>
    <property type="project" value="EnsemblProtists"/>
</dbReference>
<evidence type="ECO:0000256" key="3">
    <source>
        <dbReference type="ARBA" id="ARBA00009712"/>
    </source>
</evidence>
<dbReference type="KEGG" id="dfa:DFA_06982"/>
<evidence type="ECO:0000313" key="15">
    <source>
        <dbReference type="EMBL" id="EGG19879.1"/>
    </source>
</evidence>
<dbReference type="AlphaFoldDB" id="F4PX76"/>
<dbReference type="GO" id="GO:0019954">
    <property type="term" value="P:asexual reproduction"/>
    <property type="evidence" value="ECO:0007669"/>
    <property type="project" value="EnsemblProtists"/>
</dbReference>
<dbReference type="OMA" id="FHDEVYR"/>
<dbReference type="PROSITE" id="PS00858">
    <property type="entry name" value="PREPHENATE_DEHYDR_2"/>
    <property type="match status" value="1"/>
</dbReference>
<dbReference type="SUPFAM" id="SSF55021">
    <property type="entry name" value="ACT-like"/>
    <property type="match status" value="1"/>
</dbReference>
<dbReference type="InterPro" id="IPR018528">
    <property type="entry name" value="Preph_deHydtase_CS"/>
</dbReference>
<keyword evidence="7 11" id="KW-0408">Iron</keyword>
<sequence length="442" mass="50334">MQSPYPKDSLFSPKETFKTSILFSIKDGVGVLNDYLSIIKKHNVNISRIESRPSKTEKSDYDFFLDLDSKEETSTTEVDTILKELKSKGVDVTVLTEQKQTGSTTPWFPRKISDLDLYANRCLEMGSELSSDHPGATDQKYLERRREIARIASVYKYGEKIPRVDYSKEEVETWGIIYKNLKDLLKTHACKQHAYILPLLEQNCGFSETNIPQLQDISDFLTECTGFRLRPVQGLLSSRDFLNGLAFRVFHATQYIRHHTVPLYTPEPDICHELLGHVPLFADPDFADFSQEIGLASLGASDEDIERLSTCYWFTVEFGLCKEGGEIKAFGAGLLSSFGELEYCISDKNEKRPFDPFETCKQSYPITTYQPIYYVADSFQSAKDKMKQFAESLEKPFSLRYNPYTLSIEILDSRDKLVGLANNIKSQTTNLISALSKLKSLD</sequence>
<dbReference type="InterPro" id="IPR019774">
    <property type="entry name" value="Aromatic-AA_hydroxylase_C"/>
</dbReference>
<dbReference type="PIRSF" id="PIRSF000336">
    <property type="entry name" value="TH"/>
    <property type="match status" value="1"/>
</dbReference>
<keyword evidence="6" id="KW-0560">Oxidoreductase</keyword>
<feature type="binding site" evidence="11">
    <location>
        <position position="272"/>
    </location>
    <ligand>
        <name>Fe cation</name>
        <dbReference type="ChEBI" id="CHEBI:24875"/>
    </ligand>
</feature>
<dbReference type="RefSeq" id="XP_004366862.1">
    <property type="nucleotide sequence ID" value="XM_004366805.1"/>
</dbReference>
<dbReference type="InterPro" id="IPR002912">
    <property type="entry name" value="ACT_dom"/>
</dbReference>
<evidence type="ECO:0000256" key="8">
    <source>
        <dbReference type="ARBA" id="ARBA00023033"/>
    </source>
</evidence>
<dbReference type="InterPro" id="IPR045865">
    <property type="entry name" value="ACT-like_dom_sf"/>
</dbReference>
<dbReference type="InterPro" id="IPR036329">
    <property type="entry name" value="Aro-AA_hydroxylase_C_sf"/>
</dbReference>
<dbReference type="InterPro" id="IPR001273">
    <property type="entry name" value="ArAA_hydroxylase"/>
</dbReference>
<dbReference type="PANTHER" id="PTHR11473">
    <property type="entry name" value="AROMATIC AMINO ACID HYDROXYLASE"/>
    <property type="match status" value="1"/>
</dbReference>
<protein>
    <recommendedName>
        <fullName evidence="4">phenylalanine 4-monooxygenase</fullName>
        <ecNumber evidence="4">1.14.16.1</ecNumber>
    </recommendedName>
    <alternativeName>
        <fullName evidence="10">Phe-4-monooxygenase</fullName>
    </alternativeName>
</protein>
<evidence type="ECO:0000313" key="16">
    <source>
        <dbReference type="Proteomes" id="UP000007797"/>
    </source>
</evidence>
<dbReference type="CDD" id="cd04880">
    <property type="entry name" value="ACT_AAAH-PDT-like"/>
    <property type="match status" value="1"/>
</dbReference>
<dbReference type="CDD" id="cd03347">
    <property type="entry name" value="eu_PheOH"/>
    <property type="match status" value="1"/>
</dbReference>
<evidence type="ECO:0000256" key="10">
    <source>
        <dbReference type="ARBA" id="ARBA00029922"/>
    </source>
</evidence>
<keyword evidence="16" id="KW-1185">Reference proteome</keyword>
<evidence type="ECO:0000256" key="2">
    <source>
        <dbReference type="ARBA" id="ARBA00005088"/>
    </source>
</evidence>
<dbReference type="EC" id="1.14.16.1" evidence="4"/>
<dbReference type="UniPathway" id="UPA00139">
    <property type="reaction ID" value="UER00337"/>
</dbReference>
<evidence type="ECO:0000256" key="4">
    <source>
        <dbReference type="ARBA" id="ARBA00011995"/>
    </source>
</evidence>
<comment type="similarity">
    <text evidence="3">Belongs to the biopterin-dependent aromatic amino acid hydroxylase family.</text>
</comment>
<dbReference type="PROSITE" id="PS51671">
    <property type="entry name" value="ACT"/>
    <property type="match status" value="1"/>
</dbReference>
<evidence type="ECO:0000256" key="12">
    <source>
        <dbReference type="PIRSR" id="PIRSR601273-2"/>
    </source>
</evidence>
<dbReference type="InterPro" id="IPR036951">
    <property type="entry name" value="ArAA_hydroxylase_sf"/>
</dbReference>
<evidence type="ECO:0000256" key="11">
    <source>
        <dbReference type="PIRSR" id="PIRSR000336-1"/>
    </source>
</evidence>
<feature type="binding site" evidence="11">
    <location>
        <position position="277"/>
    </location>
    <ligand>
        <name>Fe cation</name>
        <dbReference type="ChEBI" id="CHEBI:24875"/>
    </ligand>
</feature>
<dbReference type="SUPFAM" id="SSF56534">
    <property type="entry name" value="Aromatic aminoacid monoxygenases, catalytic and oligomerization domains"/>
    <property type="match status" value="1"/>
</dbReference>
<comment type="cofactor">
    <cofactor evidence="1 12">
        <name>Fe(2+)</name>
        <dbReference type="ChEBI" id="CHEBI:29033"/>
    </cofactor>
</comment>
<dbReference type="GO" id="GO:0006559">
    <property type="term" value="P:L-phenylalanine catabolic process"/>
    <property type="evidence" value="ECO:0007669"/>
    <property type="project" value="UniProtKB-UniPathway"/>
</dbReference>
<evidence type="ECO:0000256" key="7">
    <source>
        <dbReference type="ARBA" id="ARBA00023004"/>
    </source>
</evidence>
<dbReference type="PROSITE" id="PS51410">
    <property type="entry name" value="BH4_AAA_HYDROXYL_2"/>
    <property type="match status" value="1"/>
</dbReference>
<feature type="domain" description="Biopterin-dependent aromatic amino acid hydroxylase family profile" evidence="13">
    <location>
        <begin position="92"/>
        <end position="439"/>
    </location>
</feature>
<dbReference type="PROSITE" id="PS00367">
    <property type="entry name" value="BH4_AAA_HYDROXYL_1"/>
    <property type="match status" value="1"/>
</dbReference>